<protein>
    <submittedName>
        <fullName evidence="2">Uncharacterized protein</fullName>
    </submittedName>
</protein>
<comment type="caution">
    <text evidence="2">The sequence shown here is derived from an EMBL/GenBank/DDBJ whole genome shotgun (WGS) entry which is preliminary data.</text>
</comment>
<dbReference type="EMBL" id="SSFO01000130">
    <property type="protein sequence ID" value="TXI32919.1"/>
    <property type="molecule type" value="Genomic_DNA"/>
</dbReference>
<name>A0A5C7W6Y1_AQUAC</name>
<evidence type="ECO:0000313" key="3">
    <source>
        <dbReference type="Proteomes" id="UP000321110"/>
    </source>
</evidence>
<organism evidence="2 3">
    <name type="scientific">Aquipseudomonas alcaligenes</name>
    <name type="common">Pseudomonas alcaligenes</name>
    <dbReference type="NCBI Taxonomy" id="43263"/>
    <lineage>
        <taxon>Bacteria</taxon>
        <taxon>Pseudomonadati</taxon>
        <taxon>Pseudomonadota</taxon>
        <taxon>Gammaproteobacteria</taxon>
        <taxon>Pseudomonadales</taxon>
        <taxon>Pseudomonadaceae</taxon>
        <taxon>Aquipseudomonas</taxon>
    </lineage>
</organism>
<evidence type="ECO:0000313" key="2">
    <source>
        <dbReference type="EMBL" id="TXI32919.1"/>
    </source>
</evidence>
<evidence type="ECO:0000256" key="1">
    <source>
        <dbReference type="SAM" id="SignalP"/>
    </source>
</evidence>
<dbReference type="Proteomes" id="UP000321110">
    <property type="component" value="Unassembled WGS sequence"/>
</dbReference>
<reference evidence="2 3" key="1">
    <citation type="submission" date="2018-09" db="EMBL/GenBank/DDBJ databases">
        <title>Metagenome Assembled Genomes from an Advanced Water Purification Facility.</title>
        <authorList>
            <person name="Stamps B.W."/>
            <person name="Spear J.R."/>
        </authorList>
    </citation>
    <scope>NUCLEOTIDE SEQUENCE [LARGE SCALE GENOMIC DNA]</scope>
    <source>
        <strain evidence="2">Bin_52_1</strain>
    </source>
</reference>
<gene>
    <name evidence="2" type="ORF">E6Q69_07785</name>
</gene>
<dbReference type="AlphaFoldDB" id="A0A5C7W6Y1"/>
<feature type="signal peptide" evidence="1">
    <location>
        <begin position="1"/>
        <end position="30"/>
    </location>
</feature>
<accession>A0A5C7W6Y1</accession>
<keyword evidence="1" id="KW-0732">Signal</keyword>
<feature type="chain" id="PRO_5022951885" evidence="1">
    <location>
        <begin position="31"/>
        <end position="138"/>
    </location>
</feature>
<proteinExistence type="predicted"/>
<sequence>MNAFIENHKYLAATILFAALACGGVSSAQAEDVAKGVLIVRGDAHGFTPNQGDNYKNEERDINDRLEGVSALCASSGSQTAAALVLTDTTRNWAGYMSSNTTTIINQGGKVVKDPLPGNPNHCLINGLKLGQIKGIWN</sequence>